<name>A0A4V3XEH9_9AGAM</name>
<accession>A0A4V3XEH9</accession>
<proteinExistence type="predicted"/>
<evidence type="ECO:0000313" key="2">
    <source>
        <dbReference type="Proteomes" id="UP000310158"/>
    </source>
</evidence>
<sequence length="195" mass="21995">MPYSKYTDIRTPVRITTQKKICMYSINNTRTNSHDRSRQTPLAARLTEPCTLCFPSSISTYAPTCHILHLKTHDQHPLSRTGPIRAAEARTVADGISKLPYMHPHSQDLGTSIRSRISSCDRSQIDLLPPFFLSYSRLSFVLSRISRARVSSHLLAWLMVLRRVPVDPSTFAAPIASFTVHIRTQAHAGSERKRA</sequence>
<keyword evidence="2" id="KW-1185">Reference proteome</keyword>
<comment type="caution">
    <text evidence="1">The sequence shown here is derived from an EMBL/GenBank/DDBJ whole genome shotgun (WGS) entry which is preliminary data.</text>
</comment>
<dbReference type="Proteomes" id="UP000310158">
    <property type="component" value="Unassembled WGS sequence"/>
</dbReference>
<reference evidence="1 2" key="1">
    <citation type="submission" date="2019-02" db="EMBL/GenBank/DDBJ databases">
        <title>Genome sequencing of the rare red list fungi Bondarzewia mesenterica.</title>
        <authorList>
            <person name="Buettner E."/>
            <person name="Kellner H."/>
        </authorList>
    </citation>
    <scope>NUCLEOTIDE SEQUENCE [LARGE SCALE GENOMIC DNA]</scope>
    <source>
        <strain evidence="1 2">DSM 108281</strain>
    </source>
</reference>
<dbReference type="EMBL" id="SGPL01000332">
    <property type="protein sequence ID" value="THH13703.1"/>
    <property type="molecule type" value="Genomic_DNA"/>
</dbReference>
<gene>
    <name evidence="1" type="ORF">EW146_g6547</name>
</gene>
<dbReference type="AlphaFoldDB" id="A0A4V3XEH9"/>
<protein>
    <submittedName>
        <fullName evidence="1">Uncharacterized protein</fullName>
    </submittedName>
</protein>
<organism evidence="1 2">
    <name type="scientific">Bondarzewia mesenterica</name>
    <dbReference type="NCBI Taxonomy" id="1095465"/>
    <lineage>
        <taxon>Eukaryota</taxon>
        <taxon>Fungi</taxon>
        <taxon>Dikarya</taxon>
        <taxon>Basidiomycota</taxon>
        <taxon>Agaricomycotina</taxon>
        <taxon>Agaricomycetes</taxon>
        <taxon>Russulales</taxon>
        <taxon>Bondarzewiaceae</taxon>
        <taxon>Bondarzewia</taxon>
    </lineage>
</organism>
<evidence type="ECO:0000313" key="1">
    <source>
        <dbReference type="EMBL" id="THH13703.1"/>
    </source>
</evidence>